<sequence length="45" mass="5377">MESSNIKVSFCKLVLDHFTSLHENNCWIIMFVESCCWMIHVFIQL</sequence>
<dbReference type="AlphaFoldDB" id="A0A2P2LB94"/>
<name>A0A2P2LB94_RHIMU</name>
<accession>A0A2P2LB94</accession>
<organism evidence="1">
    <name type="scientific">Rhizophora mucronata</name>
    <name type="common">Asiatic mangrove</name>
    <dbReference type="NCBI Taxonomy" id="61149"/>
    <lineage>
        <taxon>Eukaryota</taxon>
        <taxon>Viridiplantae</taxon>
        <taxon>Streptophyta</taxon>
        <taxon>Embryophyta</taxon>
        <taxon>Tracheophyta</taxon>
        <taxon>Spermatophyta</taxon>
        <taxon>Magnoliopsida</taxon>
        <taxon>eudicotyledons</taxon>
        <taxon>Gunneridae</taxon>
        <taxon>Pentapetalae</taxon>
        <taxon>rosids</taxon>
        <taxon>fabids</taxon>
        <taxon>Malpighiales</taxon>
        <taxon>Rhizophoraceae</taxon>
        <taxon>Rhizophora</taxon>
    </lineage>
</organism>
<protein>
    <submittedName>
        <fullName evidence="1">Uncharacterized protein</fullName>
    </submittedName>
</protein>
<dbReference type="EMBL" id="GGEC01034716">
    <property type="protein sequence ID" value="MBX15200.1"/>
    <property type="molecule type" value="Transcribed_RNA"/>
</dbReference>
<reference evidence="1" key="1">
    <citation type="submission" date="2018-02" db="EMBL/GenBank/DDBJ databases">
        <title>Rhizophora mucronata_Transcriptome.</title>
        <authorList>
            <person name="Meera S.P."/>
            <person name="Sreeshan A."/>
            <person name="Augustine A."/>
        </authorList>
    </citation>
    <scope>NUCLEOTIDE SEQUENCE</scope>
    <source>
        <tissue evidence="1">Leaf</tissue>
    </source>
</reference>
<evidence type="ECO:0000313" key="1">
    <source>
        <dbReference type="EMBL" id="MBX15200.1"/>
    </source>
</evidence>
<proteinExistence type="predicted"/>